<keyword evidence="2" id="KW-1185">Reference proteome</keyword>
<proteinExistence type="predicted"/>
<evidence type="ECO:0008006" key="3">
    <source>
        <dbReference type="Google" id="ProtNLM"/>
    </source>
</evidence>
<sequence>MAVVSTHGRANKTIIYWDLCGGEYIASSYIGTTERSKLLRILSYTLHTFQGNKDLSDVTHVIVDEVHEHTILSNFLLIVLKVLVENTLINQEES</sequence>
<evidence type="ECO:0000313" key="2">
    <source>
        <dbReference type="Proteomes" id="UP000324705"/>
    </source>
</evidence>
<accession>A0A9R1ALD2</accession>
<protein>
    <recommendedName>
        <fullName evidence="3">RNA helicase</fullName>
    </recommendedName>
</protein>
<evidence type="ECO:0000313" key="1">
    <source>
        <dbReference type="EMBL" id="VAI32160.1"/>
    </source>
</evidence>
<dbReference type="EMBL" id="LT934120">
    <property type="protein sequence ID" value="VAI32160.1"/>
    <property type="molecule type" value="Genomic_DNA"/>
</dbReference>
<dbReference type="Gene3D" id="3.40.50.300">
    <property type="entry name" value="P-loop containing nucleotide triphosphate hydrolases"/>
    <property type="match status" value="1"/>
</dbReference>
<name>A0A9R1ALD2_TRITD</name>
<gene>
    <name evidence="1" type="ORF">TRITD_5Bv1G121970</name>
</gene>
<dbReference type="InterPro" id="IPR027417">
    <property type="entry name" value="P-loop_NTPase"/>
</dbReference>
<dbReference type="AlphaFoldDB" id="A0A9R1ALD2"/>
<dbReference type="Proteomes" id="UP000324705">
    <property type="component" value="Chromosome 5B"/>
</dbReference>
<reference evidence="1 2" key="1">
    <citation type="submission" date="2017-09" db="EMBL/GenBank/DDBJ databases">
        <authorList>
            <consortium name="International Durum Wheat Genome Sequencing Consortium (IDWGSC)"/>
            <person name="Milanesi L."/>
        </authorList>
    </citation>
    <scope>NUCLEOTIDE SEQUENCE [LARGE SCALE GENOMIC DNA]</scope>
    <source>
        <strain evidence="2">cv. Svevo</strain>
    </source>
</reference>
<organism evidence="1 2">
    <name type="scientific">Triticum turgidum subsp. durum</name>
    <name type="common">Durum wheat</name>
    <name type="synonym">Triticum durum</name>
    <dbReference type="NCBI Taxonomy" id="4567"/>
    <lineage>
        <taxon>Eukaryota</taxon>
        <taxon>Viridiplantae</taxon>
        <taxon>Streptophyta</taxon>
        <taxon>Embryophyta</taxon>
        <taxon>Tracheophyta</taxon>
        <taxon>Spermatophyta</taxon>
        <taxon>Magnoliopsida</taxon>
        <taxon>Liliopsida</taxon>
        <taxon>Poales</taxon>
        <taxon>Poaceae</taxon>
        <taxon>BOP clade</taxon>
        <taxon>Pooideae</taxon>
        <taxon>Triticodae</taxon>
        <taxon>Triticeae</taxon>
        <taxon>Triticinae</taxon>
        <taxon>Triticum</taxon>
    </lineage>
</organism>